<keyword evidence="3" id="KW-1185">Reference proteome</keyword>
<keyword evidence="1" id="KW-0812">Transmembrane</keyword>
<feature type="transmembrane region" description="Helical" evidence="1">
    <location>
        <begin position="52"/>
        <end position="71"/>
    </location>
</feature>
<keyword evidence="1" id="KW-0472">Membrane</keyword>
<comment type="caution">
    <text evidence="2">The sequence shown here is derived from an EMBL/GenBank/DDBJ whole genome shotgun (WGS) entry which is preliminary data.</text>
</comment>
<dbReference type="AlphaFoldDB" id="A0A9X6RKY0"/>
<accession>A0A9X6RKY0</accession>
<evidence type="ECO:0000313" key="3">
    <source>
        <dbReference type="Proteomes" id="UP000192578"/>
    </source>
</evidence>
<reference evidence="3" key="1">
    <citation type="submission" date="2017-01" db="EMBL/GenBank/DDBJ databases">
        <title>Comparative genomics of anhydrobiosis in the tardigrade Hypsibius dujardini.</title>
        <authorList>
            <person name="Yoshida Y."/>
            <person name="Koutsovoulos G."/>
            <person name="Laetsch D."/>
            <person name="Stevens L."/>
            <person name="Kumar S."/>
            <person name="Horikawa D."/>
            <person name="Ishino K."/>
            <person name="Komine S."/>
            <person name="Tomita M."/>
            <person name="Blaxter M."/>
            <person name="Arakawa K."/>
        </authorList>
    </citation>
    <scope>NUCLEOTIDE SEQUENCE [LARGE SCALE GENOMIC DNA]</scope>
    <source>
        <strain evidence="3">Z151</strain>
    </source>
</reference>
<evidence type="ECO:0000313" key="2">
    <source>
        <dbReference type="EMBL" id="OWA51156.1"/>
    </source>
</evidence>
<name>A0A9X6RKY0_HYPEX</name>
<sequence>MLLLFCTGKFLYTSKQAKRSFLRSIVESLTLMETFSASVGAVTSGAVNRKSAFPSTLNAVLCCAVVFLGLMETLTYNLSIRNG</sequence>
<gene>
    <name evidence="2" type="ORF">BV898_15650</name>
</gene>
<protein>
    <submittedName>
        <fullName evidence="2">Uncharacterized protein</fullName>
    </submittedName>
</protein>
<organism evidence="2 3">
    <name type="scientific">Hypsibius exemplaris</name>
    <name type="common">Freshwater tardigrade</name>
    <dbReference type="NCBI Taxonomy" id="2072580"/>
    <lineage>
        <taxon>Eukaryota</taxon>
        <taxon>Metazoa</taxon>
        <taxon>Ecdysozoa</taxon>
        <taxon>Tardigrada</taxon>
        <taxon>Eutardigrada</taxon>
        <taxon>Parachela</taxon>
        <taxon>Hypsibioidea</taxon>
        <taxon>Hypsibiidae</taxon>
        <taxon>Hypsibius</taxon>
    </lineage>
</organism>
<evidence type="ECO:0000256" key="1">
    <source>
        <dbReference type="SAM" id="Phobius"/>
    </source>
</evidence>
<dbReference type="Proteomes" id="UP000192578">
    <property type="component" value="Unassembled WGS sequence"/>
</dbReference>
<feature type="transmembrane region" description="Helical" evidence="1">
    <location>
        <begin position="21"/>
        <end position="46"/>
    </location>
</feature>
<proteinExistence type="predicted"/>
<keyword evidence="1" id="KW-1133">Transmembrane helix</keyword>
<dbReference type="EMBL" id="MTYJ01000216">
    <property type="protein sequence ID" value="OWA51156.1"/>
    <property type="molecule type" value="Genomic_DNA"/>
</dbReference>